<evidence type="ECO:0000313" key="7">
    <source>
        <dbReference type="EMBL" id="GLX76928.1"/>
    </source>
</evidence>
<evidence type="ECO:0000256" key="6">
    <source>
        <dbReference type="SAM" id="Phobius"/>
    </source>
</evidence>
<proteinExistence type="predicted"/>
<keyword evidence="3 6" id="KW-0812">Transmembrane</keyword>
<feature type="transmembrane region" description="Helical" evidence="6">
    <location>
        <begin position="7"/>
        <end position="27"/>
    </location>
</feature>
<comment type="subcellular location">
    <subcellularLocation>
        <location evidence="1">Cell membrane</location>
        <topology evidence="1">Multi-pass membrane protein</topology>
    </subcellularLocation>
</comment>
<keyword evidence="5 6" id="KW-0472">Membrane</keyword>
<evidence type="ECO:0000256" key="1">
    <source>
        <dbReference type="ARBA" id="ARBA00004651"/>
    </source>
</evidence>
<keyword evidence="2" id="KW-1003">Cell membrane</keyword>
<reference evidence="7 8" key="1">
    <citation type="submission" date="2023-03" db="EMBL/GenBank/DDBJ databases">
        <title>Draft genome sequence of Thalassotalea insulae KCTC 62186T.</title>
        <authorList>
            <person name="Sawabe T."/>
        </authorList>
    </citation>
    <scope>NUCLEOTIDE SEQUENCE [LARGE SCALE GENOMIC DNA]</scope>
    <source>
        <strain evidence="7 8">KCTC 62186</strain>
    </source>
</reference>
<keyword evidence="8" id="KW-1185">Reference proteome</keyword>
<gene>
    <name evidence="7" type="ORF">tinsulaeT_02680</name>
</gene>
<organism evidence="7 8">
    <name type="scientific">Thalassotalea insulae</name>
    <dbReference type="NCBI Taxonomy" id="2056778"/>
    <lineage>
        <taxon>Bacteria</taxon>
        <taxon>Pseudomonadati</taxon>
        <taxon>Pseudomonadota</taxon>
        <taxon>Gammaproteobacteria</taxon>
        <taxon>Alteromonadales</taxon>
        <taxon>Colwelliaceae</taxon>
        <taxon>Thalassotalea</taxon>
    </lineage>
</organism>
<evidence type="ECO:0000313" key="8">
    <source>
        <dbReference type="Proteomes" id="UP001157186"/>
    </source>
</evidence>
<sequence>MLSAKSAVISWGILTILTVLSVLLGTYSGQKSLVIFLVLAMVFVKGQQITDIFMELKTAPKLWRRLLLSYVIIIPLVIFLVYVI</sequence>
<dbReference type="Proteomes" id="UP001157186">
    <property type="component" value="Unassembled WGS sequence"/>
</dbReference>
<dbReference type="EMBL" id="BSST01000001">
    <property type="protein sequence ID" value="GLX76928.1"/>
    <property type="molecule type" value="Genomic_DNA"/>
</dbReference>
<evidence type="ECO:0008006" key="9">
    <source>
        <dbReference type="Google" id="ProtNLM"/>
    </source>
</evidence>
<name>A0ABQ6GLP1_9GAMM</name>
<evidence type="ECO:0000256" key="2">
    <source>
        <dbReference type="ARBA" id="ARBA00022475"/>
    </source>
</evidence>
<feature type="transmembrane region" description="Helical" evidence="6">
    <location>
        <begin position="66"/>
        <end position="83"/>
    </location>
</feature>
<evidence type="ECO:0000256" key="5">
    <source>
        <dbReference type="ARBA" id="ARBA00023136"/>
    </source>
</evidence>
<dbReference type="RefSeq" id="WP_284242720.1">
    <property type="nucleotide sequence ID" value="NZ_BSST01000001.1"/>
</dbReference>
<protein>
    <recommendedName>
        <fullName evidence="9">Thiosulfate reductase</fullName>
    </recommendedName>
</protein>
<dbReference type="InterPro" id="IPR005171">
    <property type="entry name" value="Cyt_c_oxidase_su4_prok"/>
</dbReference>
<accession>A0ABQ6GLP1</accession>
<dbReference type="Pfam" id="PF03626">
    <property type="entry name" value="COX4_pro"/>
    <property type="match status" value="1"/>
</dbReference>
<keyword evidence="4 6" id="KW-1133">Transmembrane helix</keyword>
<evidence type="ECO:0000256" key="3">
    <source>
        <dbReference type="ARBA" id="ARBA00022692"/>
    </source>
</evidence>
<evidence type="ECO:0000256" key="4">
    <source>
        <dbReference type="ARBA" id="ARBA00022989"/>
    </source>
</evidence>
<comment type="caution">
    <text evidence="7">The sequence shown here is derived from an EMBL/GenBank/DDBJ whole genome shotgun (WGS) entry which is preliminary data.</text>
</comment>